<sequence>MKRYLSVLFIIVANLAMAQDFGSDMMDWVKNNANKTSRKFTQHHWNLYWQNYHIVLHEKLNKKSTQIDSVIAEMIKVSNQTVFRVDTTSIAQYIQLKEIYNDQLNKLYAIAGEIENMKHALSVQPESLSGFMFQGYSHHGKSTLLESFAKINNGSPDISVTYGNTFGKAVMTVLEYNERQQRAQNGTGNTSPSDSGRGNDSDYTITFTNPEFGPKNEGEEAVYYTGLALMSSGEPRAALAGAIILMAYGFYKYFDHQDYKKQVELFEEAVALLPKKLIEDEEAYNIYKQAYDSVQVRYDSLRGQRLAYLNTLETVSASLIRHTFQTLSVCNNILHTKKIQKLSTTYFERPELFAAVFEHQRIITVAGEMFNYSKELRQLKLKMLQENNGLKKLTLQEQYLDAVEENLRTFEWIADRPEHLPLVPDIDKYLAFLEKEQQAGALKSLAPALTSADQQKIVRDHQKIYKSLRKQASPGRNTTTAKTFLPAEHGLKKSAGSGHALKLQYAPYLYYNLSGTYGSGTYSLSEDISFHHHFSNHGEVNIGQSIFDGGFNSDSRSPEAEVDALKENLARRMEDMIDAYQQSHSLHPQWSAANLQAMSVNLEALKVRQQELQSVTASSQQLNQDYIEQYREQVNNLLKNPVTTENLRAFFKENDISTALFNTIPRHHLRPSGYTSPHFDIRERFYGSASAQERNITYEAYKSNADFDAVTARFRRSQQSSDSPPDPVFENEKQLKDALYLSRSYLLTAKEITRPDNAFYRSNKKVARQVAEQFVNNARMIRYYSLGLIPKYSLENTEFFLSTEGVRKHLTAHTREYYSMCESGGALESSACNRFTTSFLKDVYGIGDFYNKPDGWDVARRGDGTVQATYYNTAQITQYVTQNWTELGDVKDQLALNMAGLMAGMGYAVIAVKPGHVCVVLPTNPSEYFHSGSWGVKVPYILNYSLTDDPNLNIKLNVPLNEGWGLTSSEGVKLYFKKQGNDY</sequence>
<dbReference type="EMBL" id="JAHESF010000007">
    <property type="protein sequence ID" value="MBT1697114.1"/>
    <property type="molecule type" value="Genomic_DNA"/>
</dbReference>
<feature type="chain" id="PRO_5042943523" description="ATP-binding protein" evidence="2">
    <location>
        <begin position="19"/>
        <end position="983"/>
    </location>
</feature>
<comment type="caution">
    <text evidence="3">The sequence shown here is derived from an EMBL/GenBank/DDBJ whole genome shotgun (WGS) entry which is preliminary data.</text>
</comment>
<dbReference type="AlphaFoldDB" id="A0AAP2DKC8"/>
<evidence type="ECO:0000313" key="4">
    <source>
        <dbReference type="Proteomes" id="UP001319200"/>
    </source>
</evidence>
<protein>
    <recommendedName>
        <fullName evidence="5">ATP-binding protein</fullName>
    </recommendedName>
</protein>
<feature type="region of interest" description="Disordered" evidence="1">
    <location>
        <begin position="181"/>
        <end position="203"/>
    </location>
</feature>
<evidence type="ECO:0008006" key="5">
    <source>
        <dbReference type="Google" id="ProtNLM"/>
    </source>
</evidence>
<evidence type="ECO:0000313" key="3">
    <source>
        <dbReference type="EMBL" id="MBT1697114.1"/>
    </source>
</evidence>
<dbReference type="Proteomes" id="UP001319200">
    <property type="component" value="Unassembled WGS sequence"/>
</dbReference>
<keyword evidence="2" id="KW-0732">Signal</keyword>
<evidence type="ECO:0000256" key="1">
    <source>
        <dbReference type="SAM" id="MobiDB-lite"/>
    </source>
</evidence>
<gene>
    <name evidence="3" type="ORF">KK083_09525</name>
</gene>
<name>A0AAP2DKC8_9BACT</name>
<proteinExistence type="predicted"/>
<organism evidence="3 4">
    <name type="scientific">Chryseosolibacter histidini</name>
    <dbReference type="NCBI Taxonomy" id="2782349"/>
    <lineage>
        <taxon>Bacteria</taxon>
        <taxon>Pseudomonadati</taxon>
        <taxon>Bacteroidota</taxon>
        <taxon>Cytophagia</taxon>
        <taxon>Cytophagales</taxon>
        <taxon>Chryseotaleaceae</taxon>
        <taxon>Chryseosolibacter</taxon>
    </lineage>
</organism>
<feature type="compositionally biased region" description="Polar residues" evidence="1">
    <location>
        <begin position="182"/>
        <end position="203"/>
    </location>
</feature>
<accession>A0AAP2DKC8</accession>
<dbReference type="RefSeq" id="WP_254162854.1">
    <property type="nucleotide sequence ID" value="NZ_JAHESF010000007.1"/>
</dbReference>
<keyword evidence="4" id="KW-1185">Reference proteome</keyword>
<feature type="signal peptide" evidence="2">
    <location>
        <begin position="1"/>
        <end position="18"/>
    </location>
</feature>
<reference evidence="3 4" key="1">
    <citation type="submission" date="2021-05" db="EMBL/GenBank/DDBJ databases">
        <title>A Polyphasic approach of four new species of the genus Ohtaekwangia: Ohtaekwangia histidinii sp. nov., Ohtaekwangia cretensis sp. nov., Ohtaekwangia indiensis sp. nov., Ohtaekwangia reichenbachii sp. nov. from diverse environment.</title>
        <authorList>
            <person name="Octaviana S."/>
        </authorList>
    </citation>
    <scope>NUCLEOTIDE SEQUENCE [LARGE SCALE GENOMIC DNA]</scope>
    <source>
        <strain evidence="3 4">PWU4</strain>
    </source>
</reference>
<evidence type="ECO:0000256" key="2">
    <source>
        <dbReference type="SAM" id="SignalP"/>
    </source>
</evidence>